<protein>
    <submittedName>
        <fullName evidence="1">Uncharacterized protein</fullName>
    </submittedName>
</protein>
<evidence type="ECO:0000313" key="1">
    <source>
        <dbReference type="EnsemblPlants" id="TuG1812S0002993700.01.T01.s_cds10085"/>
    </source>
</evidence>
<dbReference type="EnsemblPlants" id="TuG1812S0001497600.01.T01">
    <property type="protein sequence ID" value="TuG1812S0001497600.01.T01.s_cds19920"/>
    <property type="gene ID" value="TuG1812S0001497600.01"/>
</dbReference>
<sequence length="255" mass="26966">MVGGDGDVQVVLGQHLEGLEATIRHLDMLVHPAWPDQRWVQLVHVVGGEDDDTLAAARRPQPVNEVEHPTKGQLGAVGVLPSLFLLNEELPELCVIALIAGLLVPALAFAGKVDGAVNVLDDDDGLSLRLNEELPELCVVIDRRELEVVDIILKVVGYGGDHRGLSSAGGAKEQLPTLPCLADLVVVALSLSEGIEVVDDGLLLRGVHGKRIERRRVLERHVAPAILSICAVGEEAALAVVGDDGAALSKDVGQI</sequence>
<name>A0A8R7RG12_TRIUA</name>
<organism evidence="1 2">
    <name type="scientific">Triticum urartu</name>
    <name type="common">Red wild einkorn</name>
    <name type="synonym">Crithodium urartu</name>
    <dbReference type="NCBI Taxonomy" id="4572"/>
    <lineage>
        <taxon>Eukaryota</taxon>
        <taxon>Viridiplantae</taxon>
        <taxon>Streptophyta</taxon>
        <taxon>Embryophyta</taxon>
        <taxon>Tracheophyta</taxon>
        <taxon>Spermatophyta</taxon>
        <taxon>Magnoliopsida</taxon>
        <taxon>Liliopsida</taxon>
        <taxon>Poales</taxon>
        <taxon>Poaceae</taxon>
        <taxon>BOP clade</taxon>
        <taxon>Pooideae</taxon>
        <taxon>Triticodae</taxon>
        <taxon>Triticeae</taxon>
        <taxon>Triticinae</taxon>
        <taxon>Triticum</taxon>
    </lineage>
</organism>
<reference evidence="1" key="2">
    <citation type="submission" date="2022-06" db="UniProtKB">
        <authorList>
            <consortium name="EnsemblPlants"/>
        </authorList>
    </citation>
    <scope>IDENTIFICATION</scope>
</reference>
<dbReference type="AlphaFoldDB" id="A0A8R7RG12"/>
<dbReference type="Gramene" id="TuG1812S0002993700.01.T01">
    <property type="protein sequence ID" value="TuG1812S0002993700.01.T01.s_cds10085"/>
    <property type="gene ID" value="TuG1812S0002993700.01"/>
</dbReference>
<dbReference type="Proteomes" id="UP000015106">
    <property type="component" value="Unassembled WGS sequence"/>
</dbReference>
<keyword evidence="2" id="KW-1185">Reference proteome</keyword>
<proteinExistence type="predicted"/>
<dbReference type="Gramene" id="TuG1812S0001497600.01.T01">
    <property type="protein sequence ID" value="TuG1812S0001497600.01.T01.s_cds19920"/>
    <property type="gene ID" value="TuG1812S0001497600.01"/>
</dbReference>
<dbReference type="EnsemblPlants" id="TuG1812S0002993700.01.T01">
    <property type="protein sequence ID" value="TuG1812S0002993700.01.T01.s_cds10085"/>
    <property type="gene ID" value="TuG1812S0002993700.01"/>
</dbReference>
<evidence type="ECO:0000313" key="2">
    <source>
        <dbReference type="Proteomes" id="UP000015106"/>
    </source>
</evidence>
<reference evidence="2" key="1">
    <citation type="journal article" date="2013" name="Nature">
        <title>Draft genome of the wheat A-genome progenitor Triticum urartu.</title>
        <authorList>
            <person name="Ling H.Q."/>
            <person name="Zhao S."/>
            <person name="Liu D."/>
            <person name="Wang J."/>
            <person name="Sun H."/>
            <person name="Zhang C."/>
            <person name="Fan H."/>
            <person name="Li D."/>
            <person name="Dong L."/>
            <person name="Tao Y."/>
            <person name="Gao C."/>
            <person name="Wu H."/>
            <person name="Li Y."/>
            <person name="Cui Y."/>
            <person name="Guo X."/>
            <person name="Zheng S."/>
            <person name="Wang B."/>
            <person name="Yu K."/>
            <person name="Liang Q."/>
            <person name="Yang W."/>
            <person name="Lou X."/>
            <person name="Chen J."/>
            <person name="Feng M."/>
            <person name="Jian J."/>
            <person name="Zhang X."/>
            <person name="Luo G."/>
            <person name="Jiang Y."/>
            <person name="Liu J."/>
            <person name="Wang Z."/>
            <person name="Sha Y."/>
            <person name="Zhang B."/>
            <person name="Wu H."/>
            <person name="Tang D."/>
            <person name="Shen Q."/>
            <person name="Xue P."/>
            <person name="Zou S."/>
            <person name="Wang X."/>
            <person name="Liu X."/>
            <person name="Wang F."/>
            <person name="Yang Y."/>
            <person name="An X."/>
            <person name="Dong Z."/>
            <person name="Zhang K."/>
            <person name="Zhang X."/>
            <person name="Luo M.C."/>
            <person name="Dvorak J."/>
            <person name="Tong Y."/>
            <person name="Wang J."/>
            <person name="Yang H."/>
            <person name="Li Z."/>
            <person name="Wang D."/>
            <person name="Zhang A."/>
            <person name="Wang J."/>
        </authorList>
    </citation>
    <scope>NUCLEOTIDE SEQUENCE</scope>
    <source>
        <strain evidence="2">cv. G1812</strain>
    </source>
</reference>
<accession>A0A8R7RG12</accession>